<keyword evidence="9" id="KW-1185">Reference proteome</keyword>
<dbReference type="GO" id="GO:0046656">
    <property type="term" value="P:folic acid biosynthetic process"/>
    <property type="evidence" value="ECO:0007669"/>
    <property type="project" value="UniProtKB-UniRule"/>
</dbReference>
<comment type="catalytic activity">
    <reaction evidence="1 6">
        <text>7,8-dihydroneopterin = 6-hydroxymethyl-7,8-dihydropterin + glycolaldehyde</text>
        <dbReference type="Rhea" id="RHEA:10540"/>
        <dbReference type="ChEBI" id="CHEBI:17001"/>
        <dbReference type="ChEBI" id="CHEBI:17071"/>
        <dbReference type="ChEBI" id="CHEBI:44841"/>
        <dbReference type="EC" id="4.1.2.25"/>
    </reaction>
</comment>
<dbReference type="PANTHER" id="PTHR42844:SF1">
    <property type="entry name" value="DIHYDRONEOPTERIN ALDOLASE 1-RELATED"/>
    <property type="match status" value="1"/>
</dbReference>
<sequence length="118" mass="13513">MKHTIALEGLEFFAYHGFFKEERKIGNKYGVDIFVDTDFKKAAQEDDLDGTINYMDLYEIIKKHMSISTKLLENIAQNVVDDVYEKWSSNVFKVVVKIKKFNPPIGGVCTASVITIEQ</sequence>
<dbReference type="InterPro" id="IPR006156">
    <property type="entry name" value="Dihydroneopterin_aldolase"/>
</dbReference>
<feature type="domain" description="Dihydroneopterin aldolase/epimerase" evidence="7">
    <location>
        <begin position="5"/>
        <end position="118"/>
    </location>
</feature>
<comment type="function">
    <text evidence="6">Catalyzes the conversion of 7,8-dihydroneopterin to 6-hydroxymethyl-7,8-dihydropterin.</text>
</comment>
<dbReference type="InterPro" id="IPR043133">
    <property type="entry name" value="GTP-CH-I_C/QueF"/>
</dbReference>
<comment type="caution">
    <text evidence="8">The sequence shown here is derived from an EMBL/GenBank/DDBJ whole genome shotgun (WGS) entry which is preliminary data.</text>
</comment>
<evidence type="ECO:0000256" key="1">
    <source>
        <dbReference type="ARBA" id="ARBA00001353"/>
    </source>
</evidence>
<dbReference type="EMBL" id="JABAIL010000002">
    <property type="protein sequence ID" value="NLR91059.1"/>
    <property type="molecule type" value="Genomic_DNA"/>
</dbReference>
<name>A0A7X8SIU1_9BACT</name>
<protein>
    <recommendedName>
        <fullName evidence="6">7,8-dihydroneopterin aldolase</fullName>
        <ecNumber evidence="6">4.1.2.25</ecNumber>
    </recommendedName>
</protein>
<evidence type="ECO:0000313" key="8">
    <source>
        <dbReference type="EMBL" id="NLR91059.1"/>
    </source>
</evidence>
<dbReference type="Proteomes" id="UP000585050">
    <property type="component" value="Unassembled WGS sequence"/>
</dbReference>
<dbReference type="GO" id="GO:0004150">
    <property type="term" value="F:dihydroneopterin aldolase activity"/>
    <property type="evidence" value="ECO:0007669"/>
    <property type="project" value="UniProtKB-UniRule"/>
</dbReference>
<keyword evidence="4 6" id="KW-0289">Folate biosynthesis</keyword>
<dbReference type="Pfam" id="PF02152">
    <property type="entry name" value="FolB"/>
    <property type="match status" value="1"/>
</dbReference>
<dbReference type="SUPFAM" id="SSF55620">
    <property type="entry name" value="Tetrahydrobiopterin biosynthesis enzymes-like"/>
    <property type="match status" value="1"/>
</dbReference>
<dbReference type="RefSeq" id="WP_168881763.1">
    <property type="nucleotide sequence ID" value="NZ_JABAIL010000002.1"/>
</dbReference>
<gene>
    <name evidence="8" type="primary">folB</name>
    <name evidence="8" type="ORF">HGP29_07560</name>
</gene>
<keyword evidence="5 6" id="KW-0456">Lyase</keyword>
<evidence type="ECO:0000259" key="7">
    <source>
        <dbReference type="SMART" id="SM00905"/>
    </source>
</evidence>
<evidence type="ECO:0000256" key="4">
    <source>
        <dbReference type="ARBA" id="ARBA00022909"/>
    </source>
</evidence>
<evidence type="ECO:0000313" key="9">
    <source>
        <dbReference type="Proteomes" id="UP000585050"/>
    </source>
</evidence>
<dbReference type="GO" id="GO:0005737">
    <property type="term" value="C:cytoplasm"/>
    <property type="evidence" value="ECO:0007669"/>
    <property type="project" value="TreeGrafter"/>
</dbReference>
<evidence type="ECO:0000256" key="2">
    <source>
        <dbReference type="ARBA" id="ARBA00005013"/>
    </source>
</evidence>
<dbReference type="PANTHER" id="PTHR42844">
    <property type="entry name" value="DIHYDRONEOPTERIN ALDOLASE 1-RELATED"/>
    <property type="match status" value="1"/>
</dbReference>
<organism evidence="8 9">
    <name type="scientific">Flammeovirga agarivorans</name>
    <dbReference type="NCBI Taxonomy" id="2726742"/>
    <lineage>
        <taxon>Bacteria</taxon>
        <taxon>Pseudomonadati</taxon>
        <taxon>Bacteroidota</taxon>
        <taxon>Cytophagia</taxon>
        <taxon>Cytophagales</taxon>
        <taxon>Flammeovirgaceae</taxon>
        <taxon>Flammeovirga</taxon>
    </lineage>
</organism>
<dbReference type="EC" id="4.1.2.25" evidence="6"/>
<proteinExistence type="inferred from homology"/>
<dbReference type="SMART" id="SM00905">
    <property type="entry name" value="FolB"/>
    <property type="match status" value="1"/>
</dbReference>
<comment type="similarity">
    <text evidence="3 6">Belongs to the DHNA family.</text>
</comment>
<dbReference type="InterPro" id="IPR006157">
    <property type="entry name" value="FolB_dom"/>
</dbReference>
<reference evidence="8 9" key="1">
    <citation type="submission" date="2020-04" db="EMBL/GenBank/DDBJ databases">
        <title>Flammeovirga sp. SR4, a novel species isolated from seawater.</title>
        <authorList>
            <person name="Wang X."/>
        </authorList>
    </citation>
    <scope>NUCLEOTIDE SEQUENCE [LARGE SCALE GENOMIC DNA]</scope>
    <source>
        <strain evidence="8 9">SR4</strain>
    </source>
</reference>
<dbReference type="AlphaFoldDB" id="A0A7X8SIU1"/>
<evidence type="ECO:0000256" key="3">
    <source>
        <dbReference type="ARBA" id="ARBA00005708"/>
    </source>
</evidence>
<comment type="pathway">
    <text evidence="2 6">Cofactor biosynthesis; tetrahydrofolate biosynthesis; 2-amino-4-hydroxy-6-hydroxymethyl-7,8-dihydropteridine diphosphate from 7,8-dihydroneopterin triphosphate: step 3/4.</text>
</comment>
<accession>A0A7X8SIU1</accession>
<evidence type="ECO:0000256" key="6">
    <source>
        <dbReference type="RuleBase" id="RU362079"/>
    </source>
</evidence>
<evidence type="ECO:0000256" key="5">
    <source>
        <dbReference type="ARBA" id="ARBA00023239"/>
    </source>
</evidence>
<dbReference type="NCBIfam" id="TIGR00525">
    <property type="entry name" value="folB"/>
    <property type="match status" value="1"/>
</dbReference>
<dbReference type="GO" id="GO:0046654">
    <property type="term" value="P:tetrahydrofolate biosynthetic process"/>
    <property type="evidence" value="ECO:0007669"/>
    <property type="project" value="UniProtKB-UniRule"/>
</dbReference>
<dbReference type="Gene3D" id="3.30.1130.10">
    <property type="match status" value="1"/>
</dbReference>
<dbReference type="NCBIfam" id="TIGR00526">
    <property type="entry name" value="folB_dom"/>
    <property type="match status" value="1"/>
</dbReference>
<dbReference type="UniPathway" id="UPA00077">
    <property type="reaction ID" value="UER00154"/>
</dbReference>